<dbReference type="InterPro" id="IPR058704">
    <property type="entry name" value="BGLAP-like_C"/>
</dbReference>
<dbReference type="AlphaFoldDB" id="A0A8B9MGG4"/>
<keyword evidence="14" id="KW-1185">Reference proteome</keyword>
<keyword evidence="11" id="KW-0891">Chondrogenesis</keyword>
<dbReference type="Ensembl" id="ENSANIT00000007536.1">
    <property type="protein sequence ID" value="ENSANIP00000007287.1"/>
    <property type="gene ID" value="ENSANIG00000004959.1"/>
</dbReference>
<keyword evidence="10" id="KW-1015">Disulfide bond</keyword>
<keyword evidence="5" id="KW-0301">Gamma-carboxyglutamic acid</keyword>
<evidence type="ECO:0000313" key="13">
    <source>
        <dbReference type="Ensembl" id="ENSANIP00000007287.1"/>
    </source>
</evidence>
<keyword evidence="9" id="KW-0892">Osteogenesis</keyword>
<evidence type="ECO:0000256" key="3">
    <source>
        <dbReference type="ARBA" id="ARBA00017145"/>
    </source>
</evidence>
<comment type="similarity">
    <text evidence="2">Belongs to the osteocalcin/matrix Gla protein family.</text>
</comment>
<dbReference type="GO" id="GO:0030154">
    <property type="term" value="P:cell differentiation"/>
    <property type="evidence" value="ECO:0007669"/>
    <property type="project" value="UniProtKB-KW"/>
</dbReference>
<dbReference type="GO" id="GO:0005509">
    <property type="term" value="F:calcium ion binding"/>
    <property type="evidence" value="ECO:0007669"/>
    <property type="project" value="InterPro"/>
</dbReference>
<dbReference type="PROSITE" id="PS50998">
    <property type="entry name" value="GLA_2"/>
    <property type="match status" value="1"/>
</dbReference>
<evidence type="ECO:0000256" key="10">
    <source>
        <dbReference type="ARBA" id="ARBA00023157"/>
    </source>
</evidence>
<evidence type="ECO:0000256" key="8">
    <source>
        <dbReference type="ARBA" id="ARBA00022782"/>
    </source>
</evidence>
<dbReference type="Pfam" id="PF25890">
    <property type="entry name" value="BGLAP_C"/>
    <property type="match status" value="1"/>
</dbReference>
<evidence type="ECO:0000259" key="12">
    <source>
        <dbReference type="PROSITE" id="PS50998"/>
    </source>
</evidence>
<reference evidence="13" key="2">
    <citation type="submission" date="2025-09" db="UniProtKB">
        <authorList>
            <consortium name="Ensembl"/>
        </authorList>
    </citation>
    <scope>IDENTIFICATION</scope>
</reference>
<evidence type="ECO:0000256" key="11">
    <source>
        <dbReference type="ARBA" id="ARBA00023188"/>
    </source>
</evidence>
<dbReference type="GO" id="GO:0005576">
    <property type="term" value="C:extracellular region"/>
    <property type="evidence" value="ECO:0007669"/>
    <property type="project" value="UniProtKB-SubCell"/>
</dbReference>
<sequence length="138" mass="16574">MLGHATDPFLFLLNRCLKTWLLCFLCAFSIDLWCVKVCESHQYSVLSHVLLFLSPESHESIESHEYLNPFISRRRANDFMQPDARLRAIFQERIRERHKAARERQRENCEDYYPCKLYNLQHGYAAAYRDDMGRRRTK</sequence>
<keyword evidence="4" id="KW-0217">Developmental protein</keyword>
<keyword evidence="6" id="KW-0964">Secreted</keyword>
<evidence type="ECO:0000256" key="7">
    <source>
        <dbReference type="ARBA" id="ARBA00022553"/>
    </source>
</evidence>
<feature type="domain" description="Gla" evidence="12">
    <location>
        <begin position="87"/>
        <end position="133"/>
    </location>
</feature>
<dbReference type="Proteomes" id="UP000694541">
    <property type="component" value="Unplaced"/>
</dbReference>
<name>A0A8B9MGG4_9AVES</name>
<evidence type="ECO:0000256" key="5">
    <source>
        <dbReference type="ARBA" id="ARBA00022479"/>
    </source>
</evidence>
<evidence type="ECO:0000256" key="1">
    <source>
        <dbReference type="ARBA" id="ARBA00004613"/>
    </source>
</evidence>
<evidence type="ECO:0000313" key="14">
    <source>
        <dbReference type="Proteomes" id="UP000694541"/>
    </source>
</evidence>
<accession>A0A8B9MGG4</accession>
<evidence type="ECO:0000256" key="2">
    <source>
        <dbReference type="ARBA" id="ARBA00008850"/>
    </source>
</evidence>
<evidence type="ECO:0000256" key="6">
    <source>
        <dbReference type="ARBA" id="ARBA00022525"/>
    </source>
</evidence>
<evidence type="ECO:0000256" key="4">
    <source>
        <dbReference type="ARBA" id="ARBA00022473"/>
    </source>
</evidence>
<dbReference type="InterPro" id="IPR000294">
    <property type="entry name" value="GLA_domain"/>
</dbReference>
<keyword evidence="7" id="KW-0597">Phosphoprotein</keyword>
<evidence type="ECO:0000256" key="9">
    <source>
        <dbReference type="ARBA" id="ARBA00022855"/>
    </source>
</evidence>
<reference evidence="13" key="1">
    <citation type="submission" date="2025-08" db="UniProtKB">
        <authorList>
            <consortium name="Ensembl"/>
        </authorList>
    </citation>
    <scope>IDENTIFICATION</scope>
</reference>
<dbReference type="PANTHER" id="PTHR10109:SF0">
    <property type="entry name" value="MATRIX GLA PROTEIN"/>
    <property type="match status" value="1"/>
</dbReference>
<keyword evidence="8" id="KW-0221">Differentiation</keyword>
<organism evidence="13 14">
    <name type="scientific">Accipiter nisus</name>
    <name type="common">Eurasian sparrowhawk</name>
    <dbReference type="NCBI Taxonomy" id="211598"/>
    <lineage>
        <taxon>Eukaryota</taxon>
        <taxon>Metazoa</taxon>
        <taxon>Chordata</taxon>
        <taxon>Craniata</taxon>
        <taxon>Vertebrata</taxon>
        <taxon>Euteleostomi</taxon>
        <taxon>Archelosauria</taxon>
        <taxon>Archosauria</taxon>
        <taxon>Dinosauria</taxon>
        <taxon>Saurischia</taxon>
        <taxon>Theropoda</taxon>
        <taxon>Coelurosauria</taxon>
        <taxon>Aves</taxon>
        <taxon>Neognathae</taxon>
        <taxon>Neoaves</taxon>
        <taxon>Telluraves</taxon>
        <taxon>Accipitrimorphae</taxon>
        <taxon>Accipitriformes</taxon>
        <taxon>Accipitridae</taxon>
        <taxon>Accipitrinae</taxon>
        <taxon>Accipiter</taxon>
    </lineage>
</organism>
<dbReference type="PANTHER" id="PTHR10109">
    <property type="entry name" value="MATRIX GLA PROTEIN"/>
    <property type="match status" value="1"/>
</dbReference>
<proteinExistence type="inferred from homology"/>
<dbReference type="GO" id="GO:0031012">
    <property type="term" value="C:extracellular matrix"/>
    <property type="evidence" value="ECO:0007669"/>
    <property type="project" value="InterPro"/>
</dbReference>
<dbReference type="SUPFAM" id="SSF57630">
    <property type="entry name" value="GLA-domain"/>
    <property type="match status" value="1"/>
</dbReference>
<dbReference type="InterPro" id="IPR035972">
    <property type="entry name" value="GLA-like_dom_SF"/>
</dbReference>
<dbReference type="InterPro" id="IPR027118">
    <property type="entry name" value="MGP"/>
</dbReference>
<protein>
    <recommendedName>
        <fullName evidence="3">Matrix Gla protein</fullName>
    </recommendedName>
</protein>
<dbReference type="GO" id="GO:0001503">
    <property type="term" value="P:ossification"/>
    <property type="evidence" value="ECO:0007669"/>
    <property type="project" value="UniProtKB-KW"/>
</dbReference>
<comment type="subcellular location">
    <subcellularLocation>
        <location evidence="1">Secreted</location>
    </subcellularLocation>
</comment>
<dbReference type="GO" id="GO:0051216">
    <property type="term" value="P:cartilage development"/>
    <property type="evidence" value="ECO:0007669"/>
    <property type="project" value="UniProtKB-KW"/>
</dbReference>
<dbReference type="SMART" id="SM00069">
    <property type="entry name" value="GLA"/>
    <property type="match status" value="1"/>
</dbReference>